<dbReference type="RefSeq" id="WP_004941648.1">
    <property type="nucleotide sequence ID" value="NZ_BBNM01000008.1"/>
</dbReference>
<dbReference type="STRING" id="487316.BEN76_13765"/>
<dbReference type="EMBL" id="CP134206">
    <property type="protein sequence ID" value="WND06272.1"/>
    <property type="molecule type" value="Genomic_DNA"/>
</dbReference>
<evidence type="ECO:0000313" key="4">
    <source>
        <dbReference type="EMBL" id="WND06272.1"/>
    </source>
</evidence>
<dbReference type="AlphaFoldDB" id="A0A1P8ELP8"/>
<feature type="chain" id="PRO_5043148497" evidence="2">
    <location>
        <begin position="22"/>
        <end position="140"/>
    </location>
</feature>
<dbReference type="Proteomes" id="UP001256400">
    <property type="component" value="Chromosome"/>
</dbReference>
<feature type="compositionally biased region" description="Low complexity" evidence="1">
    <location>
        <begin position="116"/>
        <end position="127"/>
    </location>
</feature>
<feature type="region of interest" description="Disordered" evidence="1">
    <location>
        <begin position="115"/>
        <end position="140"/>
    </location>
</feature>
<feature type="signal peptide" evidence="2">
    <location>
        <begin position="1"/>
        <end position="21"/>
    </location>
</feature>
<evidence type="ECO:0000256" key="1">
    <source>
        <dbReference type="SAM" id="MobiDB-lite"/>
    </source>
</evidence>
<feature type="compositionally biased region" description="Polar residues" evidence="1">
    <location>
        <begin position="128"/>
        <end position="140"/>
    </location>
</feature>
<reference evidence="3 5" key="1">
    <citation type="submission" date="2016-08" db="EMBL/GenBank/DDBJ databases">
        <title>Complete genome sequence of Acinetobacter baylyi strain GFJ2.</title>
        <authorList>
            <person name="Tabata M."/>
            <person name="Kuboki S."/>
            <person name="Gibu N."/>
            <person name="Kinouchi Y."/>
            <person name="Vangnai A."/>
            <person name="Kasai D."/>
            <person name="Fukuda M."/>
        </authorList>
    </citation>
    <scope>NUCLEOTIDE SEQUENCE [LARGE SCALE GENOMIC DNA]</scope>
    <source>
        <strain evidence="3 5">GFJ2</strain>
    </source>
</reference>
<reference evidence="4" key="2">
    <citation type="submission" date="2023-09" db="EMBL/GenBank/DDBJ databases">
        <title>Acinetobacter soli.</title>
        <authorList>
            <person name="Kim B."/>
            <person name="Kim D."/>
            <person name="Park D."/>
        </authorList>
    </citation>
    <scope>NUCLEOTIDE SEQUENCE</scope>
    <source>
        <strain evidence="4">2023.05</strain>
    </source>
</reference>
<dbReference type="KEGG" id="asol:BEN76_13765"/>
<name>A0A1P8ELP8_9GAMM</name>
<protein>
    <submittedName>
        <fullName evidence="3">Uncharacterized protein</fullName>
    </submittedName>
</protein>
<evidence type="ECO:0000313" key="3">
    <source>
        <dbReference type="EMBL" id="APV37022.1"/>
    </source>
</evidence>
<organism evidence="3 5">
    <name type="scientific">Acinetobacter soli</name>
    <dbReference type="NCBI Taxonomy" id="487316"/>
    <lineage>
        <taxon>Bacteria</taxon>
        <taxon>Pseudomonadati</taxon>
        <taxon>Pseudomonadota</taxon>
        <taxon>Gammaproteobacteria</taxon>
        <taxon>Moraxellales</taxon>
        <taxon>Moraxellaceae</taxon>
        <taxon>Acinetobacter</taxon>
    </lineage>
</organism>
<dbReference type="GeneID" id="67512549"/>
<sequence length="140" mass="15097">MKLSAINVALICLCFLGNTHATDDWSYRWKASSTRSSENLYQANLIELMDSDYYSGLGKTTLNTTNNVNTTNNIETQNNTSSTSIGALDTSTNSLTINGSNNSGIKLSTSAFNEGSINSSTQQQNQNCPNLSTHSDVPLC</sequence>
<dbReference type="EMBL" id="CP016896">
    <property type="protein sequence ID" value="APV37022.1"/>
    <property type="molecule type" value="Genomic_DNA"/>
</dbReference>
<keyword evidence="2" id="KW-0732">Signal</keyword>
<accession>A0A1P8ELP8</accession>
<proteinExistence type="predicted"/>
<dbReference type="Proteomes" id="UP000185674">
    <property type="component" value="Chromosome"/>
</dbReference>
<dbReference type="eggNOG" id="ENOG5031RGR">
    <property type="taxonomic scope" value="Bacteria"/>
</dbReference>
<evidence type="ECO:0000313" key="5">
    <source>
        <dbReference type="Proteomes" id="UP000185674"/>
    </source>
</evidence>
<evidence type="ECO:0000256" key="2">
    <source>
        <dbReference type="SAM" id="SignalP"/>
    </source>
</evidence>
<gene>
    <name evidence="3" type="ORF">BEN76_13765</name>
    <name evidence="4" type="ORF">RHP80_03735</name>
</gene>